<keyword evidence="1" id="KW-0677">Repeat</keyword>
<evidence type="ECO:0000256" key="1">
    <source>
        <dbReference type="ARBA" id="ARBA00022737"/>
    </source>
</evidence>
<dbReference type="Pfam" id="PF24883">
    <property type="entry name" value="NPHP3_N"/>
    <property type="match status" value="1"/>
</dbReference>
<accession>A0A9P1H3F3</accession>
<evidence type="ECO:0000313" key="4">
    <source>
        <dbReference type="Proteomes" id="UP000838763"/>
    </source>
</evidence>
<dbReference type="PANTHER" id="PTHR10039:SF16">
    <property type="entry name" value="GPI INOSITOL-DEACYLASE"/>
    <property type="match status" value="1"/>
</dbReference>
<reference evidence="3" key="1">
    <citation type="submission" date="2022-11" db="EMBL/GenBank/DDBJ databases">
        <authorList>
            <person name="Scott C."/>
            <person name="Bruce N."/>
        </authorList>
    </citation>
    <scope>NUCLEOTIDE SEQUENCE</scope>
</reference>
<evidence type="ECO:0000313" key="3">
    <source>
        <dbReference type="EMBL" id="CAI4215947.1"/>
    </source>
</evidence>
<dbReference type="OrthoDB" id="5067912at2759"/>
<dbReference type="Proteomes" id="UP000838763">
    <property type="component" value="Unassembled WGS sequence"/>
</dbReference>
<dbReference type="PANTHER" id="PTHR10039">
    <property type="entry name" value="AMELOGENIN"/>
    <property type="match status" value="1"/>
</dbReference>
<sequence length="175" mass="19898">MRGPACGSWKAQSSKCGTQGSADTYGCMGSQDAGRRFFFDFGDKRQQTVDGMLRSLAFQLHKCEADFVDLSNLFQAHQNGRDQPTIKALKDVVYKMLKSQKKKTSIVMDALDESETRDDLVQWMKDVIFTPELDHVQLIYTNRPEPEFVRDIPSLIGEENRLALDKQSINIDIRS</sequence>
<dbReference type="InterPro" id="IPR056884">
    <property type="entry name" value="NPHP3-like_N"/>
</dbReference>
<gene>
    <name evidence="3" type="ORF">PPNO1_LOCUS5620</name>
</gene>
<organism evidence="3 4">
    <name type="scientific">Parascedosporium putredinis</name>
    <dbReference type="NCBI Taxonomy" id="1442378"/>
    <lineage>
        <taxon>Eukaryota</taxon>
        <taxon>Fungi</taxon>
        <taxon>Dikarya</taxon>
        <taxon>Ascomycota</taxon>
        <taxon>Pezizomycotina</taxon>
        <taxon>Sordariomycetes</taxon>
        <taxon>Hypocreomycetidae</taxon>
        <taxon>Microascales</taxon>
        <taxon>Microascaceae</taxon>
        <taxon>Parascedosporium</taxon>
    </lineage>
</organism>
<protein>
    <recommendedName>
        <fullName evidence="2">Nephrocystin 3-like N-terminal domain-containing protein</fullName>
    </recommendedName>
</protein>
<comment type="caution">
    <text evidence="3">The sequence shown here is derived from an EMBL/GenBank/DDBJ whole genome shotgun (WGS) entry which is preliminary data.</text>
</comment>
<proteinExistence type="predicted"/>
<keyword evidence="4" id="KW-1185">Reference proteome</keyword>
<evidence type="ECO:0000259" key="2">
    <source>
        <dbReference type="Pfam" id="PF24883"/>
    </source>
</evidence>
<name>A0A9P1H3F3_9PEZI</name>
<dbReference type="EMBL" id="CALLCH030000013">
    <property type="protein sequence ID" value="CAI4215947.1"/>
    <property type="molecule type" value="Genomic_DNA"/>
</dbReference>
<feature type="domain" description="Nephrocystin 3-like N-terminal" evidence="2">
    <location>
        <begin position="35"/>
        <end position="142"/>
    </location>
</feature>
<dbReference type="AlphaFoldDB" id="A0A9P1H3F3"/>